<name>A0A0K1QE11_9BACT</name>
<proteinExistence type="predicted"/>
<organism evidence="1 2">
    <name type="scientific">Labilithrix luteola</name>
    <dbReference type="NCBI Taxonomy" id="1391654"/>
    <lineage>
        <taxon>Bacteria</taxon>
        <taxon>Pseudomonadati</taxon>
        <taxon>Myxococcota</taxon>
        <taxon>Polyangia</taxon>
        <taxon>Polyangiales</taxon>
        <taxon>Labilitrichaceae</taxon>
        <taxon>Labilithrix</taxon>
    </lineage>
</organism>
<evidence type="ECO:0000313" key="2">
    <source>
        <dbReference type="Proteomes" id="UP000064967"/>
    </source>
</evidence>
<sequence>MADCGEGPTTTLVGKVYDPAGANPLYNVQVYIPKLEPGEELPPLADTTVDGVACETCASVVVNPLRSAITNEKGEFTLENVPVDKNVPVVIQVGKWRRKFEIEVKNACDENKVSDRTLKLPRNGSEGDMPQIAVSTGGCDALECLLRGIGVDDNEFVQGHGGSGHVHVFKGELGEMGAPAQSFWNDAEQLKKYDMVLLSCECGENLPNKGGSAQGARGSMYDYLNAGGRVFATHFHYSWFRYSPSYDFRQIASWGSSDSSSGDYNVNMDFPNGDMLARWLVETGGSSTLGKVPLTDATGSITRVNSPATTWISRPSAPKFLSFNTPVDVPEDEQCGRAVFSDVHVTGNGGPSSISGCSISAGGLSGQQKALEFLFFDLSSCVQKIEDPPTPPTK</sequence>
<reference evidence="1 2" key="1">
    <citation type="submission" date="2015-08" db="EMBL/GenBank/DDBJ databases">
        <authorList>
            <person name="Babu N.S."/>
            <person name="Beckwith C.J."/>
            <person name="Beseler K.G."/>
            <person name="Brison A."/>
            <person name="Carone J.V."/>
            <person name="Caskin T.P."/>
            <person name="Diamond M."/>
            <person name="Durham M.E."/>
            <person name="Foxe J.M."/>
            <person name="Go M."/>
            <person name="Henderson B.A."/>
            <person name="Jones I.B."/>
            <person name="McGettigan J.A."/>
            <person name="Micheletti S.J."/>
            <person name="Nasrallah M.E."/>
            <person name="Ortiz D."/>
            <person name="Piller C.R."/>
            <person name="Privatt S.R."/>
            <person name="Schneider S.L."/>
            <person name="Sharp S."/>
            <person name="Smith T.C."/>
            <person name="Stanton J.D."/>
            <person name="Ullery H.E."/>
            <person name="Wilson R.J."/>
            <person name="Serrano M.G."/>
            <person name="Buck G."/>
            <person name="Lee V."/>
            <person name="Wang Y."/>
            <person name="Carvalho R."/>
            <person name="Voegtly L."/>
            <person name="Shi R."/>
            <person name="Duckworth R."/>
            <person name="Johnson A."/>
            <person name="Loviza R."/>
            <person name="Walstead R."/>
            <person name="Shah Z."/>
            <person name="Kiflezghi M."/>
            <person name="Wade K."/>
            <person name="Ball S.L."/>
            <person name="Bradley K.W."/>
            <person name="Asai D.J."/>
            <person name="Bowman C.A."/>
            <person name="Russell D.A."/>
            <person name="Pope W.H."/>
            <person name="Jacobs-Sera D."/>
            <person name="Hendrix R.W."/>
            <person name="Hatfull G.F."/>
        </authorList>
    </citation>
    <scope>NUCLEOTIDE SEQUENCE [LARGE SCALE GENOMIC DNA]</scope>
    <source>
        <strain evidence="1 2">DSM 27648</strain>
    </source>
</reference>
<dbReference type="AlphaFoldDB" id="A0A0K1QE11"/>
<keyword evidence="2" id="KW-1185">Reference proteome</keyword>
<dbReference type="EMBL" id="CP012333">
    <property type="protein sequence ID" value="AKV03897.1"/>
    <property type="molecule type" value="Genomic_DNA"/>
</dbReference>
<dbReference type="Gene3D" id="3.40.50.880">
    <property type="match status" value="1"/>
</dbReference>
<dbReference type="KEGG" id="llu:AKJ09_10560"/>
<gene>
    <name evidence="1" type="ORF">AKJ09_10560</name>
</gene>
<accession>A0A0K1QE11</accession>
<evidence type="ECO:0000313" key="1">
    <source>
        <dbReference type="EMBL" id="AKV03897.1"/>
    </source>
</evidence>
<dbReference type="Proteomes" id="UP000064967">
    <property type="component" value="Chromosome"/>
</dbReference>
<protein>
    <submittedName>
        <fullName evidence="1">Tryptophan synthase alpha chain</fullName>
    </submittedName>
</protein>
<dbReference type="InterPro" id="IPR029062">
    <property type="entry name" value="Class_I_gatase-like"/>
</dbReference>